<proteinExistence type="inferred from homology"/>
<gene>
    <name evidence="8" type="ORF">CVLEPA_LOCUS24393</name>
</gene>
<dbReference type="SUPFAM" id="SSF48264">
    <property type="entry name" value="Cytochrome P450"/>
    <property type="match status" value="1"/>
</dbReference>
<dbReference type="InterPro" id="IPR036396">
    <property type="entry name" value="Cyt_P450_sf"/>
</dbReference>
<keyword evidence="5 7" id="KW-0408">Iron</keyword>
<dbReference type="Proteomes" id="UP001642483">
    <property type="component" value="Unassembled WGS sequence"/>
</dbReference>
<keyword evidence="9" id="KW-1185">Reference proteome</keyword>
<reference evidence="8 9" key="1">
    <citation type="submission" date="2024-02" db="EMBL/GenBank/DDBJ databases">
        <authorList>
            <person name="Daric V."/>
            <person name="Darras S."/>
        </authorList>
    </citation>
    <scope>NUCLEOTIDE SEQUENCE [LARGE SCALE GENOMIC DNA]</scope>
</reference>
<comment type="similarity">
    <text evidence="1 7">Belongs to the cytochrome P450 family.</text>
</comment>
<evidence type="ECO:0000313" key="8">
    <source>
        <dbReference type="EMBL" id="CAK8691630.1"/>
    </source>
</evidence>
<sequence length="331" mass="37314">MNFVSYKYVNIGTGTTFNDVTTQGDLWKLNKLEMIHHVHNLSTSTIVRKKMSDLITDEVLYMLKKLEVESLEKFINPEDIIRKAGANTLCTFCFGKRYDYDDEEFCKLLEAKEFFGAVVSAGALFDALPWITEPTNVVISMITSNAKGKVTTKHIERVASVCSEIYGAGDRLPTLFDRPNLPYIDAVIHESFRHSSFVPTLIPHTTLDDTTLHGYHIPQGTMVFVNQYSVNRDPNVWPDPEKFDPMRFLCKDESGNLIIDNVAVGKYLIFSIGLRKCPGSKSAKTWLFSATAILAQRSELIPDPSYSTSLDAEPGLALRPSYLRIKLRLNT</sequence>
<dbReference type="EMBL" id="CAWYQH010000119">
    <property type="protein sequence ID" value="CAK8691630.1"/>
    <property type="molecule type" value="Genomic_DNA"/>
</dbReference>
<dbReference type="InterPro" id="IPR017972">
    <property type="entry name" value="Cyt_P450_CS"/>
</dbReference>
<name>A0ABP0GJ80_CLALP</name>
<accession>A0ABP0GJ80</accession>
<evidence type="ECO:0000256" key="6">
    <source>
        <dbReference type="ARBA" id="ARBA00023033"/>
    </source>
</evidence>
<evidence type="ECO:0000256" key="3">
    <source>
        <dbReference type="ARBA" id="ARBA00022723"/>
    </source>
</evidence>
<dbReference type="PROSITE" id="PS00086">
    <property type="entry name" value="CYTOCHROME_P450"/>
    <property type="match status" value="1"/>
</dbReference>
<dbReference type="InterPro" id="IPR001128">
    <property type="entry name" value="Cyt_P450"/>
</dbReference>
<dbReference type="InterPro" id="IPR002401">
    <property type="entry name" value="Cyt_P450_E_grp-I"/>
</dbReference>
<keyword evidence="4 7" id="KW-0560">Oxidoreductase</keyword>
<evidence type="ECO:0000256" key="4">
    <source>
        <dbReference type="ARBA" id="ARBA00023002"/>
    </source>
</evidence>
<evidence type="ECO:0000256" key="7">
    <source>
        <dbReference type="RuleBase" id="RU000461"/>
    </source>
</evidence>
<evidence type="ECO:0000256" key="1">
    <source>
        <dbReference type="ARBA" id="ARBA00010617"/>
    </source>
</evidence>
<keyword evidence="3 7" id="KW-0479">Metal-binding</keyword>
<comment type="caution">
    <text evidence="8">The sequence shown here is derived from an EMBL/GenBank/DDBJ whole genome shotgun (WGS) entry which is preliminary data.</text>
</comment>
<evidence type="ECO:0008006" key="10">
    <source>
        <dbReference type="Google" id="ProtNLM"/>
    </source>
</evidence>
<evidence type="ECO:0000313" key="9">
    <source>
        <dbReference type="Proteomes" id="UP001642483"/>
    </source>
</evidence>
<dbReference type="Gene3D" id="1.10.630.10">
    <property type="entry name" value="Cytochrome P450"/>
    <property type="match status" value="2"/>
</dbReference>
<protein>
    <recommendedName>
        <fullName evidence="10">Cytochrome P450</fullName>
    </recommendedName>
</protein>
<dbReference type="Pfam" id="PF00067">
    <property type="entry name" value="p450"/>
    <property type="match status" value="2"/>
</dbReference>
<dbReference type="PANTHER" id="PTHR24289">
    <property type="entry name" value="STEROID 17-ALPHA-HYDROXYLASE/17,20 LYASE"/>
    <property type="match status" value="1"/>
</dbReference>
<keyword evidence="2 7" id="KW-0349">Heme</keyword>
<organism evidence="8 9">
    <name type="scientific">Clavelina lepadiformis</name>
    <name type="common">Light-bulb sea squirt</name>
    <name type="synonym">Ascidia lepadiformis</name>
    <dbReference type="NCBI Taxonomy" id="159417"/>
    <lineage>
        <taxon>Eukaryota</taxon>
        <taxon>Metazoa</taxon>
        <taxon>Chordata</taxon>
        <taxon>Tunicata</taxon>
        <taxon>Ascidiacea</taxon>
        <taxon>Aplousobranchia</taxon>
        <taxon>Clavelinidae</taxon>
        <taxon>Clavelina</taxon>
    </lineage>
</organism>
<keyword evidence="6 7" id="KW-0503">Monooxygenase</keyword>
<evidence type="ECO:0000256" key="2">
    <source>
        <dbReference type="ARBA" id="ARBA00022617"/>
    </source>
</evidence>
<dbReference type="PRINTS" id="PR00463">
    <property type="entry name" value="EP450I"/>
</dbReference>
<dbReference type="PANTHER" id="PTHR24289:SF15">
    <property type="entry name" value="CYTOCHROME P450 FAMILY 1 SUBFAMILY B MEMBER 1"/>
    <property type="match status" value="1"/>
</dbReference>
<evidence type="ECO:0000256" key="5">
    <source>
        <dbReference type="ARBA" id="ARBA00023004"/>
    </source>
</evidence>